<evidence type="ECO:0000313" key="2">
    <source>
        <dbReference type="Proteomes" id="UP001433508"/>
    </source>
</evidence>
<sequence length="363" mass="39312">MENETKSPVGVLASETASQVEISMSSPHASAITSPNPLRSKRASASSHEPSPRQRSQLAGNQSIATTGQSHGSTDSTTSRSAPSHGRQSHSHLHGHLHSPILLRPRAKDSGTSKSSPTAGTSSSTSDGKPVQSPNLSTLSTPSLPSRPLAATPPRQRSASPAKRSPKALPQSFFDCDIQDLLILISSMLSELIKLNDALPLVHSKLTRFHSRAPPLISHADYLHRLTRFCSLEKSTLLSMVFYIDLLCGAYSSFTINSLTVHRFLITAATVASKGLCDSFCTNAHYARVGGVSLTELNLLEVEFLVRVGWRVVPAVKTLDEYYKRMVARMGATYILEEQPKRPIQSEQESSERGYEAAMNDVG</sequence>
<dbReference type="Proteomes" id="UP001433508">
    <property type="component" value="Unassembled WGS sequence"/>
</dbReference>
<organism evidence="1 2">
    <name type="scientific">Lipomyces kononenkoae</name>
    <name type="common">Yeast</name>
    <dbReference type="NCBI Taxonomy" id="34357"/>
    <lineage>
        <taxon>Eukaryota</taxon>
        <taxon>Fungi</taxon>
        <taxon>Dikarya</taxon>
        <taxon>Ascomycota</taxon>
        <taxon>Saccharomycotina</taxon>
        <taxon>Lipomycetes</taxon>
        <taxon>Lipomycetales</taxon>
        <taxon>Lipomycetaceae</taxon>
        <taxon>Lipomyces</taxon>
    </lineage>
</organism>
<comment type="caution">
    <text evidence="1">The sequence shown here is derived from an EMBL/GenBank/DDBJ whole genome shotgun (WGS) entry which is preliminary data.</text>
</comment>
<proteinExistence type="predicted"/>
<name>A0ACC3T3F4_LIPKO</name>
<dbReference type="EMBL" id="MU971356">
    <property type="protein sequence ID" value="KAK9238453.1"/>
    <property type="molecule type" value="Genomic_DNA"/>
</dbReference>
<protein>
    <submittedName>
        <fullName evidence="1">Cyclin-domain-containing protein</fullName>
    </submittedName>
</protein>
<gene>
    <name evidence="1" type="ORF">V1525DRAFT_358360</name>
</gene>
<accession>A0ACC3T3F4</accession>
<evidence type="ECO:0000313" key="1">
    <source>
        <dbReference type="EMBL" id="KAK9238453.1"/>
    </source>
</evidence>
<reference evidence="2" key="1">
    <citation type="journal article" date="2024" name="Front. Bioeng. Biotechnol.">
        <title>Genome-scale model development and genomic sequencing of the oleaginous clade Lipomyces.</title>
        <authorList>
            <person name="Czajka J.J."/>
            <person name="Han Y."/>
            <person name="Kim J."/>
            <person name="Mondo S.J."/>
            <person name="Hofstad B.A."/>
            <person name="Robles A."/>
            <person name="Haridas S."/>
            <person name="Riley R."/>
            <person name="LaButti K."/>
            <person name="Pangilinan J."/>
            <person name="Andreopoulos W."/>
            <person name="Lipzen A."/>
            <person name="Yan J."/>
            <person name="Wang M."/>
            <person name="Ng V."/>
            <person name="Grigoriev I.V."/>
            <person name="Spatafora J.W."/>
            <person name="Magnuson J.K."/>
            <person name="Baker S.E."/>
            <person name="Pomraning K.R."/>
        </authorList>
    </citation>
    <scope>NUCLEOTIDE SEQUENCE [LARGE SCALE GENOMIC DNA]</scope>
    <source>
        <strain evidence="2">CBS 7786</strain>
    </source>
</reference>
<keyword evidence="2" id="KW-1185">Reference proteome</keyword>